<dbReference type="GO" id="GO:0015628">
    <property type="term" value="P:protein secretion by the type II secretion system"/>
    <property type="evidence" value="ECO:0007669"/>
    <property type="project" value="TreeGrafter"/>
</dbReference>
<dbReference type="Gene3D" id="1.10.150.280">
    <property type="entry name" value="AF1531-like domain"/>
    <property type="match status" value="1"/>
</dbReference>
<sequence>MKRLFAYFEMRRAEQIGFYTMSTIILLLIVINMIKRNPNNEQPITVQVLPLSSDLIDSAHLQQPNNELYQESQQQQSSSEFKKAVAYFQFDPNNLSAESWKKLGLSDAQIRVIHNYESKGGQFRVPEDIAKIYSLSASDVNRLLPYVIIENQKVVPISVESNNHVVNSELPISRYADLMIELNTADSLALIALRGIGPVFSSRIIKYRELLGGYYELEQLKEVYGLPTETLEHISNHLQIDPGSILKIKINTLDASAISKHPYISYKQAKTIVNYRKQHGHFSSIEDLKKILSLQEPFFRKIEIYLDFN</sequence>
<dbReference type="GO" id="GO:0015627">
    <property type="term" value="C:type II protein secretion system complex"/>
    <property type="evidence" value="ECO:0007669"/>
    <property type="project" value="TreeGrafter"/>
</dbReference>
<keyword evidence="1" id="KW-0472">Membrane</keyword>
<evidence type="ECO:0000313" key="2">
    <source>
        <dbReference type="EMBL" id="QGA25988.1"/>
    </source>
</evidence>
<accession>A0A5Q0QE19</accession>
<gene>
    <name evidence="2" type="ORF">GFH32_06510</name>
</gene>
<dbReference type="InterPro" id="IPR010994">
    <property type="entry name" value="RuvA_2-like"/>
</dbReference>
<dbReference type="PANTHER" id="PTHR21180:SF32">
    <property type="entry name" value="ENDONUCLEASE_EXONUCLEASE_PHOSPHATASE FAMILY DOMAIN-CONTAINING PROTEIN 1"/>
    <property type="match status" value="1"/>
</dbReference>
<name>A0A5Q0QE19_9SPHI</name>
<dbReference type="Proteomes" id="UP000326921">
    <property type="component" value="Chromosome"/>
</dbReference>
<dbReference type="Pfam" id="PF12836">
    <property type="entry name" value="HHH_3"/>
    <property type="match status" value="2"/>
</dbReference>
<dbReference type="AlphaFoldDB" id="A0A5Q0QE19"/>
<dbReference type="Gene3D" id="1.10.150.320">
    <property type="entry name" value="Photosystem II 12 kDa extrinsic protein"/>
    <property type="match status" value="1"/>
</dbReference>
<dbReference type="PANTHER" id="PTHR21180">
    <property type="entry name" value="ENDONUCLEASE/EXONUCLEASE/PHOSPHATASE FAMILY DOMAIN-CONTAINING PROTEIN 1"/>
    <property type="match status" value="1"/>
</dbReference>
<dbReference type="InterPro" id="IPR051675">
    <property type="entry name" value="Endo/Exo/Phosphatase_dom_1"/>
</dbReference>
<evidence type="ECO:0000256" key="1">
    <source>
        <dbReference type="SAM" id="Phobius"/>
    </source>
</evidence>
<organism evidence="2 3">
    <name type="scientific">Sphingobacterium zhuxiongii</name>
    <dbReference type="NCBI Taxonomy" id="2662364"/>
    <lineage>
        <taxon>Bacteria</taxon>
        <taxon>Pseudomonadati</taxon>
        <taxon>Bacteroidota</taxon>
        <taxon>Sphingobacteriia</taxon>
        <taxon>Sphingobacteriales</taxon>
        <taxon>Sphingobacteriaceae</taxon>
        <taxon>Sphingobacterium</taxon>
    </lineage>
</organism>
<evidence type="ECO:0008006" key="4">
    <source>
        <dbReference type="Google" id="ProtNLM"/>
    </source>
</evidence>
<dbReference type="EMBL" id="CP045652">
    <property type="protein sequence ID" value="QGA25988.1"/>
    <property type="molecule type" value="Genomic_DNA"/>
</dbReference>
<keyword evidence="3" id="KW-1185">Reference proteome</keyword>
<proteinExistence type="predicted"/>
<dbReference type="RefSeq" id="WP_153510402.1">
    <property type="nucleotide sequence ID" value="NZ_CP045652.1"/>
</dbReference>
<keyword evidence="1" id="KW-0812">Transmembrane</keyword>
<dbReference type="KEGG" id="sphe:GFH32_06510"/>
<reference evidence="2 3" key="1">
    <citation type="submission" date="2019-10" db="EMBL/GenBank/DDBJ databases">
        <authorList>
            <person name="Dong K."/>
        </authorList>
    </citation>
    <scope>NUCLEOTIDE SEQUENCE [LARGE SCALE GENOMIC DNA]</scope>
    <source>
        <strain evidence="3">dk4302</strain>
    </source>
</reference>
<protein>
    <recommendedName>
        <fullName evidence="4">Helix-hairpin-helix domain-containing protein</fullName>
    </recommendedName>
</protein>
<dbReference type="SUPFAM" id="SSF47781">
    <property type="entry name" value="RuvA domain 2-like"/>
    <property type="match status" value="3"/>
</dbReference>
<evidence type="ECO:0000313" key="3">
    <source>
        <dbReference type="Proteomes" id="UP000326921"/>
    </source>
</evidence>
<keyword evidence="1" id="KW-1133">Transmembrane helix</keyword>
<feature type="transmembrane region" description="Helical" evidence="1">
    <location>
        <begin position="16"/>
        <end position="34"/>
    </location>
</feature>